<evidence type="ECO:0000259" key="3">
    <source>
        <dbReference type="Pfam" id="PF09349"/>
    </source>
</evidence>
<evidence type="ECO:0000256" key="1">
    <source>
        <dbReference type="ARBA" id="ARBA00022631"/>
    </source>
</evidence>
<proteinExistence type="predicted"/>
<evidence type="ECO:0000313" key="4">
    <source>
        <dbReference type="EMBL" id="KAA8901600.1"/>
    </source>
</evidence>
<dbReference type="SUPFAM" id="SSF158694">
    <property type="entry name" value="UraD-Like"/>
    <property type="match status" value="1"/>
</dbReference>
<accession>A0A642UM86</accession>
<dbReference type="EMBL" id="SWFT01000101">
    <property type="protein sequence ID" value="KAA8901600.1"/>
    <property type="molecule type" value="Genomic_DNA"/>
</dbReference>
<keyword evidence="1" id="KW-0659">Purine metabolism</keyword>
<gene>
    <name evidence="4" type="ORF">DIURU_003128</name>
</gene>
<dbReference type="PANTHER" id="PTHR37987:SF1">
    <property type="entry name" value="OXO-4-HYDROXY-4-CARBOXY-5-UREIDOIMIDAZOLINE DECARBOXYLASE DOMAIN-CONTAINING PROTEIN"/>
    <property type="match status" value="1"/>
</dbReference>
<feature type="compositionally biased region" description="Polar residues" evidence="2">
    <location>
        <begin position="96"/>
        <end position="105"/>
    </location>
</feature>
<feature type="region of interest" description="Disordered" evidence="2">
    <location>
        <begin position="92"/>
        <end position="117"/>
    </location>
</feature>
<dbReference type="PANTHER" id="PTHR37987">
    <property type="entry name" value="CHROMOSOME 9, WHOLE GENOME SHOTGUN SEQUENCE"/>
    <property type="match status" value="1"/>
</dbReference>
<dbReference type="RefSeq" id="XP_034012037.1">
    <property type="nucleotide sequence ID" value="XM_034155856.1"/>
</dbReference>
<dbReference type="VEuPathDB" id="FungiDB:DIURU_003128"/>
<dbReference type="InterPro" id="IPR018020">
    <property type="entry name" value="OHCU_decarboxylase"/>
</dbReference>
<reference evidence="4 5" key="1">
    <citation type="submission" date="2019-07" db="EMBL/GenBank/DDBJ databases">
        <title>Genome assembly of two rare yeast pathogens: Diutina rugosa and Trichomonascus ciferrii.</title>
        <authorList>
            <person name="Mixao V."/>
            <person name="Saus E."/>
            <person name="Hansen A."/>
            <person name="Lass-Flor C."/>
            <person name="Gabaldon T."/>
        </authorList>
    </citation>
    <scope>NUCLEOTIDE SEQUENCE [LARGE SCALE GENOMIC DNA]</scope>
    <source>
        <strain evidence="4 5">CBS 613</strain>
    </source>
</reference>
<sequence>MPYTLPPIDQVPQLSRDDQTELLANLFEREATLSNLLIDTVLRQPHGSYRQLIEACRGVLVSVLEDADAAAARGEAYDPRVAEIIGAHPRLGGSSKVKTTQLSEHSSAEQKSLAGSAEETQKLIDLNDRYEATFPGLRFVCFVNGRPRPVIMDEMERRIKRNDVDAERREAFDAMCDIAYDRAKKLGAE</sequence>
<evidence type="ECO:0000313" key="5">
    <source>
        <dbReference type="Proteomes" id="UP000449547"/>
    </source>
</evidence>
<comment type="caution">
    <text evidence="4">The sequence shown here is derived from an EMBL/GenBank/DDBJ whole genome shotgun (WGS) entry which is preliminary data.</text>
</comment>
<protein>
    <recommendedName>
        <fullName evidence="3">Oxo-4-hydroxy-4-carboxy-5-ureidoimidazoline decarboxylase domain-containing protein</fullName>
    </recommendedName>
</protein>
<name>A0A642UM86_DIURU</name>
<dbReference type="Proteomes" id="UP000449547">
    <property type="component" value="Unassembled WGS sequence"/>
</dbReference>
<organism evidence="4 5">
    <name type="scientific">Diutina rugosa</name>
    <name type="common">Yeast</name>
    <name type="synonym">Candida rugosa</name>
    <dbReference type="NCBI Taxonomy" id="5481"/>
    <lineage>
        <taxon>Eukaryota</taxon>
        <taxon>Fungi</taxon>
        <taxon>Dikarya</taxon>
        <taxon>Ascomycota</taxon>
        <taxon>Saccharomycotina</taxon>
        <taxon>Pichiomycetes</taxon>
        <taxon>Debaryomycetaceae</taxon>
        <taxon>Diutina</taxon>
    </lineage>
</organism>
<feature type="domain" description="Oxo-4-hydroxy-4-carboxy-5-ureidoimidazoline decarboxylase" evidence="3">
    <location>
        <begin position="13"/>
        <end position="183"/>
    </location>
</feature>
<dbReference type="OMA" id="AIQAMCD"/>
<dbReference type="Pfam" id="PF09349">
    <property type="entry name" value="OHCU_decarbox"/>
    <property type="match status" value="1"/>
</dbReference>
<dbReference type="OrthoDB" id="5398391at2759"/>
<dbReference type="GO" id="GO:0006144">
    <property type="term" value="P:purine nucleobase metabolic process"/>
    <property type="evidence" value="ECO:0007669"/>
    <property type="project" value="UniProtKB-KW"/>
</dbReference>
<evidence type="ECO:0000256" key="2">
    <source>
        <dbReference type="SAM" id="MobiDB-lite"/>
    </source>
</evidence>
<dbReference type="AlphaFoldDB" id="A0A642UM86"/>
<keyword evidence="5" id="KW-1185">Reference proteome</keyword>
<dbReference type="InterPro" id="IPR036778">
    <property type="entry name" value="OHCU_decarboxylase_sf"/>
</dbReference>
<dbReference type="Gene3D" id="1.10.3330.10">
    <property type="entry name" value="Oxo-4-hydroxy-4-carboxy-5-ureidoimidazoline decarboxylase"/>
    <property type="match status" value="1"/>
</dbReference>
<dbReference type="GeneID" id="54781779"/>